<organism evidence="2 3">
    <name type="scientific">Thelephora terrestris</name>
    <dbReference type="NCBI Taxonomy" id="56493"/>
    <lineage>
        <taxon>Eukaryota</taxon>
        <taxon>Fungi</taxon>
        <taxon>Dikarya</taxon>
        <taxon>Basidiomycota</taxon>
        <taxon>Agaricomycotina</taxon>
        <taxon>Agaricomycetes</taxon>
        <taxon>Thelephorales</taxon>
        <taxon>Thelephoraceae</taxon>
        <taxon>Thelephora</taxon>
    </lineage>
</organism>
<dbReference type="AlphaFoldDB" id="A0A9P6HDK8"/>
<name>A0A9P6HDK8_9AGAM</name>
<evidence type="ECO:0000256" key="1">
    <source>
        <dbReference type="SAM" id="SignalP"/>
    </source>
</evidence>
<dbReference type="EMBL" id="WIUZ02000008">
    <property type="protein sequence ID" value="KAF9784724.1"/>
    <property type="molecule type" value="Genomic_DNA"/>
</dbReference>
<sequence>MLLCLRWCLGLRSRQWFVLVSSFPLSSCASCHVAGPVANTMGLCIWYEPPRGVSFTEPSCKRDGFLDLAPSSFLRVVLLYHMLSSLSLLHSSCASCRVTGPVANATGLCIRHESPRGVSFTEPSCKRDGFLDAAPSSFKLNGQNPTPARFCAQSPARLTPPGSWSSHMSALEGGMFNSSHNWPTQWQAAYETWLPLGQVTISSVLEAVLKSGICLGPISTWFRTELTQGTSTSTPTSQNSGSSTFLSPIKNTGCFRPISQPILPPPKAKCADDFCFLQAVLLPLLKHTRNCAPTPTLKISQCNLPPTEFIHPYQDTLALMGNK</sequence>
<reference evidence="2" key="2">
    <citation type="submission" date="2020-11" db="EMBL/GenBank/DDBJ databases">
        <authorList>
            <consortium name="DOE Joint Genome Institute"/>
            <person name="Kuo A."/>
            <person name="Miyauchi S."/>
            <person name="Kiss E."/>
            <person name="Drula E."/>
            <person name="Kohler A."/>
            <person name="Sanchez-Garcia M."/>
            <person name="Andreopoulos B."/>
            <person name="Barry K.W."/>
            <person name="Bonito G."/>
            <person name="Buee M."/>
            <person name="Carver A."/>
            <person name="Chen C."/>
            <person name="Cichocki N."/>
            <person name="Clum A."/>
            <person name="Culley D."/>
            <person name="Crous P.W."/>
            <person name="Fauchery L."/>
            <person name="Girlanda M."/>
            <person name="Hayes R."/>
            <person name="Keri Z."/>
            <person name="Labutti K."/>
            <person name="Lipzen A."/>
            <person name="Lombard V."/>
            <person name="Magnuson J."/>
            <person name="Maillard F."/>
            <person name="Morin E."/>
            <person name="Murat C."/>
            <person name="Nolan M."/>
            <person name="Ohm R."/>
            <person name="Pangilinan J."/>
            <person name="Pereira M."/>
            <person name="Perotto S."/>
            <person name="Peter M."/>
            <person name="Riley R."/>
            <person name="Sitrit Y."/>
            <person name="Stielow B."/>
            <person name="Szollosi G."/>
            <person name="Zifcakova L."/>
            <person name="Stursova M."/>
            <person name="Spatafora J.W."/>
            <person name="Tedersoo L."/>
            <person name="Vaario L.-M."/>
            <person name="Yamada A."/>
            <person name="Yan M."/>
            <person name="Wang P."/>
            <person name="Xu J."/>
            <person name="Bruns T."/>
            <person name="Baldrian P."/>
            <person name="Vilgalys R."/>
            <person name="Henrissat B."/>
            <person name="Grigoriev I.V."/>
            <person name="Hibbett D."/>
            <person name="Nagy L.G."/>
            <person name="Martin F.M."/>
        </authorList>
    </citation>
    <scope>NUCLEOTIDE SEQUENCE</scope>
    <source>
        <strain evidence="2">UH-Tt-Lm1</strain>
    </source>
</reference>
<keyword evidence="3" id="KW-1185">Reference proteome</keyword>
<reference evidence="2" key="1">
    <citation type="journal article" date="2020" name="Nat. Commun.">
        <title>Large-scale genome sequencing of mycorrhizal fungi provides insights into the early evolution of symbiotic traits.</title>
        <authorList>
            <person name="Miyauchi S."/>
            <person name="Kiss E."/>
            <person name="Kuo A."/>
            <person name="Drula E."/>
            <person name="Kohler A."/>
            <person name="Sanchez-Garcia M."/>
            <person name="Morin E."/>
            <person name="Andreopoulos B."/>
            <person name="Barry K.W."/>
            <person name="Bonito G."/>
            <person name="Buee M."/>
            <person name="Carver A."/>
            <person name="Chen C."/>
            <person name="Cichocki N."/>
            <person name="Clum A."/>
            <person name="Culley D."/>
            <person name="Crous P.W."/>
            <person name="Fauchery L."/>
            <person name="Girlanda M."/>
            <person name="Hayes R.D."/>
            <person name="Keri Z."/>
            <person name="LaButti K."/>
            <person name="Lipzen A."/>
            <person name="Lombard V."/>
            <person name="Magnuson J."/>
            <person name="Maillard F."/>
            <person name="Murat C."/>
            <person name="Nolan M."/>
            <person name="Ohm R.A."/>
            <person name="Pangilinan J."/>
            <person name="Pereira M.F."/>
            <person name="Perotto S."/>
            <person name="Peter M."/>
            <person name="Pfister S."/>
            <person name="Riley R."/>
            <person name="Sitrit Y."/>
            <person name="Stielow J.B."/>
            <person name="Szollosi G."/>
            <person name="Zifcakova L."/>
            <person name="Stursova M."/>
            <person name="Spatafora J.W."/>
            <person name="Tedersoo L."/>
            <person name="Vaario L.M."/>
            <person name="Yamada A."/>
            <person name="Yan M."/>
            <person name="Wang P."/>
            <person name="Xu J."/>
            <person name="Bruns T."/>
            <person name="Baldrian P."/>
            <person name="Vilgalys R."/>
            <person name="Dunand C."/>
            <person name="Henrissat B."/>
            <person name="Grigoriev I.V."/>
            <person name="Hibbett D."/>
            <person name="Nagy L.G."/>
            <person name="Martin F.M."/>
        </authorList>
    </citation>
    <scope>NUCLEOTIDE SEQUENCE</scope>
    <source>
        <strain evidence="2">UH-Tt-Lm1</strain>
    </source>
</reference>
<evidence type="ECO:0000313" key="3">
    <source>
        <dbReference type="Proteomes" id="UP000736335"/>
    </source>
</evidence>
<feature type="chain" id="PRO_5040445210" evidence="1">
    <location>
        <begin position="29"/>
        <end position="323"/>
    </location>
</feature>
<protein>
    <submittedName>
        <fullName evidence="2">Uncharacterized protein</fullName>
    </submittedName>
</protein>
<evidence type="ECO:0000313" key="2">
    <source>
        <dbReference type="EMBL" id="KAF9784724.1"/>
    </source>
</evidence>
<keyword evidence="1" id="KW-0732">Signal</keyword>
<gene>
    <name evidence="2" type="ORF">BJ322DRAFT_1021412</name>
</gene>
<dbReference type="Proteomes" id="UP000736335">
    <property type="component" value="Unassembled WGS sequence"/>
</dbReference>
<feature type="signal peptide" evidence="1">
    <location>
        <begin position="1"/>
        <end position="28"/>
    </location>
</feature>
<comment type="caution">
    <text evidence="2">The sequence shown here is derived from an EMBL/GenBank/DDBJ whole genome shotgun (WGS) entry which is preliminary data.</text>
</comment>
<proteinExistence type="predicted"/>
<accession>A0A9P6HDK8</accession>